<evidence type="ECO:0000313" key="4">
    <source>
        <dbReference type="Proteomes" id="UP000246635"/>
    </source>
</evidence>
<feature type="compositionally biased region" description="Polar residues" evidence="1">
    <location>
        <begin position="67"/>
        <end position="87"/>
    </location>
</feature>
<dbReference type="AlphaFoldDB" id="A0A2V2YGY0"/>
<sequence>MQAQRPGKHTLVKAVAAASVVIMLSACGSNVQPNEPQNHSKSQAIKGPNPITVHAKDNTVHKIRLHSYSSTPPTNTVSRSRSYQTSEPTDKQIHHQFIERINELANNGQMVNADNFVVGKTLITEVHKAWGEPNRKVNGFQEYMPGMMKGTIAFAVGRGDVLKEIRISETALDPIKDGVKITSTEVRSTLGKPFSMRKSGKKTILVYKKGSYQLKFAYTTPKPARGQTNAAIDYVSVVSPKAAKPMGAR</sequence>
<dbReference type="Proteomes" id="UP000246635">
    <property type="component" value="Unassembled WGS sequence"/>
</dbReference>
<protein>
    <submittedName>
        <fullName evidence="3">Uncharacterized protein DUF4309</fullName>
    </submittedName>
</protein>
<dbReference type="InterPro" id="IPR025453">
    <property type="entry name" value="DUF4309"/>
</dbReference>
<dbReference type="Pfam" id="PF14172">
    <property type="entry name" value="DUF4309"/>
    <property type="match status" value="1"/>
</dbReference>
<reference evidence="3 4" key="1">
    <citation type="submission" date="2018-05" db="EMBL/GenBank/DDBJ databases">
        <title>Genomic Encyclopedia of Type Strains, Phase III (KMG-III): the genomes of soil and plant-associated and newly described type strains.</title>
        <authorList>
            <person name="Whitman W."/>
        </authorList>
    </citation>
    <scope>NUCLEOTIDE SEQUENCE [LARGE SCALE GENOMIC DNA]</scope>
    <source>
        <strain evidence="3 4">CECT 5696</strain>
    </source>
</reference>
<gene>
    <name evidence="3" type="ORF">DFQ01_1359</name>
</gene>
<dbReference type="OrthoDB" id="9790935at2"/>
<feature type="chain" id="PRO_5038742593" evidence="2">
    <location>
        <begin position="29"/>
        <end position="249"/>
    </location>
</feature>
<proteinExistence type="predicted"/>
<dbReference type="RefSeq" id="WP_110047035.1">
    <property type="nucleotide sequence ID" value="NZ_CP054613.1"/>
</dbReference>
<dbReference type="EMBL" id="QGTQ01000035">
    <property type="protein sequence ID" value="PWV92448.1"/>
    <property type="molecule type" value="Genomic_DNA"/>
</dbReference>
<name>A0A2V2YGY0_9BACL</name>
<accession>A0A2V2YGY0</accession>
<evidence type="ECO:0000256" key="2">
    <source>
        <dbReference type="SAM" id="SignalP"/>
    </source>
</evidence>
<keyword evidence="2" id="KW-0732">Signal</keyword>
<feature type="region of interest" description="Disordered" evidence="1">
    <location>
        <begin position="65"/>
        <end position="90"/>
    </location>
</feature>
<evidence type="ECO:0000256" key="1">
    <source>
        <dbReference type="SAM" id="MobiDB-lite"/>
    </source>
</evidence>
<dbReference type="PROSITE" id="PS51257">
    <property type="entry name" value="PROKAR_LIPOPROTEIN"/>
    <property type="match status" value="1"/>
</dbReference>
<feature type="compositionally biased region" description="Polar residues" evidence="1">
    <location>
        <begin position="31"/>
        <end position="43"/>
    </location>
</feature>
<evidence type="ECO:0000313" key="3">
    <source>
        <dbReference type="EMBL" id="PWV92448.1"/>
    </source>
</evidence>
<feature type="region of interest" description="Disordered" evidence="1">
    <location>
        <begin position="31"/>
        <end position="51"/>
    </location>
</feature>
<keyword evidence="4" id="KW-1185">Reference proteome</keyword>
<comment type="caution">
    <text evidence="3">The sequence shown here is derived from an EMBL/GenBank/DDBJ whole genome shotgun (WGS) entry which is preliminary data.</text>
</comment>
<organism evidence="3 4">
    <name type="scientific">Paenibacillus cellulosilyticus</name>
    <dbReference type="NCBI Taxonomy" id="375489"/>
    <lineage>
        <taxon>Bacteria</taxon>
        <taxon>Bacillati</taxon>
        <taxon>Bacillota</taxon>
        <taxon>Bacilli</taxon>
        <taxon>Bacillales</taxon>
        <taxon>Paenibacillaceae</taxon>
        <taxon>Paenibacillus</taxon>
    </lineage>
</organism>
<feature type="signal peptide" evidence="2">
    <location>
        <begin position="1"/>
        <end position="28"/>
    </location>
</feature>